<dbReference type="Proteomes" id="UP000504606">
    <property type="component" value="Unplaced"/>
</dbReference>
<feature type="transmembrane region" description="Helical" evidence="5">
    <location>
        <begin position="275"/>
        <end position="292"/>
    </location>
</feature>
<accession>A0A9C6XDJ5</accession>
<dbReference type="Gene3D" id="1.20.1250.20">
    <property type="entry name" value="MFS general substrate transporter like domains"/>
    <property type="match status" value="1"/>
</dbReference>
<evidence type="ECO:0000256" key="3">
    <source>
        <dbReference type="ARBA" id="ARBA00022989"/>
    </source>
</evidence>
<dbReference type="GO" id="GO:0016020">
    <property type="term" value="C:membrane"/>
    <property type="evidence" value="ECO:0007669"/>
    <property type="project" value="UniProtKB-SubCell"/>
</dbReference>
<dbReference type="RefSeq" id="XP_052133224.1">
    <property type="nucleotide sequence ID" value="XM_052277264.1"/>
</dbReference>
<dbReference type="InterPro" id="IPR050549">
    <property type="entry name" value="MFS_Trehalose_Transporter"/>
</dbReference>
<feature type="transmembrane region" description="Helical" evidence="5">
    <location>
        <begin position="171"/>
        <end position="192"/>
    </location>
</feature>
<dbReference type="InterPro" id="IPR003663">
    <property type="entry name" value="Sugar/inositol_transpt"/>
</dbReference>
<evidence type="ECO:0000256" key="2">
    <source>
        <dbReference type="ARBA" id="ARBA00022692"/>
    </source>
</evidence>
<feature type="transmembrane region" description="Helical" evidence="5">
    <location>
        <begin position="204"/>
        <end position="224"/>
    </location>
</feature>
<evidence type="ECO:0000256" key="1">
    <source>
        <dbReference type="ARBA" id="ARBA00004141"/>
    </source>
</evidence>
<dbReference type="InterPro" id="IPR020846">
    <property type="entry name" value="MFS_dom"/>
</dbReference>
<feature type="transmembrane region" description="Helical" evidence="5">
    <location>
        <begin position="142"/>
        <end position="164"/>
    </location>
</feature>
<feature type="transmembrane region" description="Helical" evidence="5">
    <location>
        <begin position="244"/>
        <end position="263"/>
    </location>
</feature>
<name>A0A9C6XDJ5_FRAOC</name>
<sequence length="344" mass="37766">MATGFASMAIVVCYVMGAAMHWRTHAWANCAVFVIPLTLQTLFAMESPVWLKARARDEAAAKSSMFYYNDRDTVLSGPSCASSPGKEQAVWRVFSVLFCDPLGYKPLILITSIFALQQLVGVYITIYYAVTFFQETHSELDPYIATICIGVVRLVGCTSTSLIMQRVGRRPLMLLSSVGQCVAMAVSGYATYCIRQEAGSVSSWWVVMGLLVYIAFGCLGWQIIPWSMMAELFPHRVRGLAQPINSGVAHLLMFAMLQVYPALDWLVGGSAGVQFLFAAISAASGVFVWVFLPETRGCTLQEIEDYFQNNVCFLTERRRRRAARRAAAVAALTAKTPAAAVGPV</sequence>
<dbReference type="InterPro" id="IPR036259">
    <property type="entry name" value="MFS_trans_sf"/>
</dbReference>
<dbReference type="PANTHER" id="PTHR48021:SF24">
    <property type="entry name" value="MAJOR FACILITATOR SUPERFAMILY (MFS) PROFILE DOMAIN-CONTAINING PROTEIN"/>
    <property type="match status" value="1"/>
</dbReference>
<dbReference type="OrthoDB" id="6612291at2759"/>
<gene>
    <name evidence="8" type="primary">LOC113202719</name>
</gene>
<dbReference type="PROSITE" id="PS50850">
    <property type="entry name" value="MFS"/>
    <property type="match status" value="1"/>
</dbReference>
<evidence type="ECO:0000313" key="7">
    <source>
        <dbReference type="Proteomes" id="UP000504606"/>
    </source>
</evidence>
<keyword evidence="4 5" id="KW-0472">Membrane</keyword>
<protein>
    <submittedName>
        <fullName evidence="8">Facilitated trehalose transporter Tret1-like</fullName>
    </submittedName>
</protein>
<evidence type="ECO:0000256" key="4">
    <source>
        <dbReference type="ARBA" id="ARBA00023136"/>
    </source>
</evidence>
<dbReference type="GO" id="GO:0022857">
    <property type="term" value="F:transmembrane transporter activity"/>
    <property type="evidence" value="ECO:0007669"/>
    <property type="project" value="InterPro"/>
</dbReference>
<evidence type="ECO:0000259" key="6">
    <source>
        <dbReference type="PROSITE" id="PS50850"/>
    </source>
</evidence>
<reference evidence="8" key="2">
    <citation type="submission" date="2025-08" db="UniProtKB">
        <authorList>
            <consortium name="RefSeq"/>
        </authorList>
    </citation>
    <scope>IDENTIFICATION</scope>
    <source>
        <tissue evidence="8">Whole organism</tissue>
    </source>
</reference>
<feature type="transmembrane region" description="Helical" evidence="5">
    <location>
        <begin position="27"/>
        <end position="45"/>
    </location>
</feature>
<comment type="subcellular location">
    <subcellularLocation>
        <location evidence="1">Membrane</location>
        <topology evidence="1">Multi-pass membrane protein</topology>
    </subcellularLocation>
</comment>
<keyword evidence="2 5" id="KW-0812">Transmembrane</keyword>
<dbReference type="Pfam" id="PF00083">
    <property type="entry name" value="Sugar_tr"/>
    <property type="match status" value="1"/>
</dbReference>
<organism evidence="7 8">
    <name type="scientific">Frankliniella occidentalis</name>
    <name type="common">Western flower thrips</name>
    <name type="synonym">Euthrips occidentalis</name>
    <dbReference type="NCBI Taxonomy" id="133901"/>
    <lineage>
        <taxon>Eukaryota</taxon>
        <taxon>Metazoa</taxon>
        <taxon>Ecdysozoa</taxon>
        <taxon>Arthropoda</taxon>
        <taxon>Hexapoda</taxon>
        <taxon>Insecta</taxon>
        <taxon>Pterygota</taxon>
        <taxon>Neoptera</taxon>
        <taxon>Paraneoptera</taxon>
        <taxon>Thysanoptera</taxon>
        <taxon>Terebrantia</taxon>
        <taxon>Thripoidea</taxon>
        <taxon>Thripidae</taxon>
        <taxon>Frankliniella</taxon>
    </lineage>
</organism>
<proteinExistence type="predicted"/>
<dbReference type="SUPFAM" id="SSF103473">
    <property type="entry name" value="MFS general substrate transporter"/>
    <property type="match status" value="1"/>
</dbReference>
<feature type="transmembrane region" description="Helical" evidence="5">
    <location>
        <begin position="107"/>
        <end position="130"/>
    </location>
</feature>
<dbReference type="GeneID" id="113202719"/>
<keyword evidence="3 5" id="KW-1133">Transmembrane helix</keyword>
<evidence type="ECO:0000256" key="5">
    <source>
        <dbReference type="SAM" id="Phobius"/>
    </source>
</evidence>
<dbReference type="KEGG" id="foc:113202719"/>
<dbReference type="InterPro" id="IPR005828">
    <property type="entry name" value="MFS_sugar_transport-like"/>
</dbReference>
<feature type="domain" description="Major facilitator superfamily (MFS) profile" evidence="6">
    <location>
        <begin position="1"/>
        <end position="296"/>
    </location>
</feature>
<dbReference type="PRINTS" id="PR00171">
    <property type="entry name" value="SUGRTRNSPORT"/>
</dbReference>
<dbReference type="PANTHER" id="PTHR48021">
    <property type="match status" value="1"/>
</dbReference>
<reference evidence="8" key="1">
    <citation type="journal article" date="2018" name="Proc. Natl. Acad. Sci. U.S.A.">
        <title>Phylogenomics and the evolution of hemipteroid insects.</title>
        <authorList>
            <person name="Johnson K.P."/>
            <person name="Dietrich C.H."/>
            <person name="Friedrich F."/>
            <person name="Beutel R.G."/>
            <person name="Wipfler B."/>
            <person name="Peters R.S."/>
            <person name="Allen J.M."/>
            <person name="Petersen M."/>
            <person name="Donath A."/>
            <person name="Walden K.K."/>
            <person name="Kozlov A.M."/>
            <person name="Podsiadlowski L."/>
            <person name="Mayer C."/>
            <person name="Meusemann K."/>
            <person name="Vasilikopoulos A."/>
            <person name="Waterhouse R.M."/>
            <person name="Cameron S.L."/>
            <person name="Weirauch C."/>
            <person name="Swanson D.R."/>
            <person name="Percy D.M."/>
            <person name="Hardy N.B."/>
            <person name="Terry I."/>
            <person name="Liu S."/>
            <person name="Zhou X."/>
            <person name="Misof B."/>
            <person name="Robertson H.M."/>
            <person name="Yoshizawa K."/>
        </authorList>
    </citation>
    <scope>NUCLEOTIDE SEQUENCE</scope>
    <source>
        <tissue evidence="8">Whole organism</tissue>
    </source>
</reference>
<evidence type="ECO:0000313" key="8">
    <source>
        <dbReference type="RefSeq" id="XP_052133224.1"/>
    </source>
</evidence>
<dbReference type="AlphaFoldDB" id="A0A9C6XDJ5"/>
<keyword evidence="7" id="KW-1185">Reference proteome</keyword>